<protein>
    <submittedName>
        <fullName evidence="2">Uncharacterized protein</fullName>
    </submittedName>
</protein>
<dbReference type="EMBL" id="JAPQKH010000003">
    <property type="protein sequence ID" value="KAJ5109456.1"/>
    <property type="molecule type" value="Genomic_DNA"/>
</dbReference>
<dbReference type="Proteomes" id="UP001149165">
    <property type="component" value="Unassembled WGS sequence"/>
</dbReference>
<proteinExistence type="predicted"/>
<name>A0A9W9KKX9_9EURO</name>
<feature type="signal peptide" evidence="1">
    <location>
        <begin position="1"/>
        <end position="18"/>
    </location>
</feature>
<reference evidence="2" key="1">
    <citation type="submission" date="2022-11" db="EMBL/GenBank/DDBJ databases">
        <authorList>
            <person name="Petersen C."/>
        </authorList>
    </citation>
    <scope>NUCLEOTIDE SEQUENCE</scope>
    <source>
        <strain evidence="2">IBT 30069</strain>
    </source>
</reference>
<reference evidence="2" key="2">
    <citation type="journal article" date="2023" name="IMA Fungus">
        <title>Comparative genomic study of the Penicillium genus elucidates a diverse pangenome and 15 lateral gene transfer events.</title>
        <authorList>
            <person name="Petersen C."/>
            <person name="Sorensen T."/>
            <person name="Nielsen M.R."/>
            <person name="Sondergaard T.E."/>
            <person name="Sorensen J.L."/>
            <person name="Fitzpatrick D.A."/>
            <person name="Frisvad J.C."/>
            <person name="Nielsen K.L."/>
        </authorList>
    </citation>
    <scope>NUCLEOTIDE SEQUENCE</scope>
    <source>
        <strain evidence="2">IBT 30069</strain>
    </source>
</reference>
<evidence type="ECO:0000256" key="1">
    <source>
        <dbReference type="SAM" id="SignalP"/>
    </source>
</evidence>
<gene>
    <name evidence="2" type="ORF">N7456_006131</name>
</gene>
<dbReference type="AlphaFoldDB" id="A0A9W9KKX9"/>
<keyword evidence="1" id="KW-0732">Signal</keyword>
<feature type="chain" id="PRO_5040981783" evidence="1">
    <location>
        <begin position="19"/>
        <end position="258"/>
    </location>
</feature>
<accession>A0A9W9KKX9</accession>
<dbReference type="OrthoDB" id="10472936at2759"/>
<sequence length="258" mass="27959">MKLRSIFSMYAAALSASALSVPSGETEKSIGHELENRAQSETVSKIWSLENSQIALNYAGVFAAMAGGIAAIITATSSGSSGCTITAEVVKVESRATDAIGNYNLTAISDSLYHYGYEVNPFAWSTNDTTIEYLGALKNNETSISDLAVTESSLQFKLEAFANHTDSHLASRSTTLRKNEIEVYYHATGKCYTTHTKKEVAKGVDEILNRISDQDYYASCWALRFGHGSWHGHLKLLGLWSNGDVSSEGLKKSCEANS</sequence>
<evidence type="ECO:0000313" key="2">
    <source>
        <dbReference type="EMBL" id="KAJ5109456.1"/>
    </source>
</evidence>
<keyword evidence="3" id="KW-1185">Reference proteome</keyword>
<organism evidence="2 3">
    <name type="scientific">Penicillium angulare</name>
    <dbReference type="NCBI Taxonomy" id="116970"/>
    <lineage>
        <taxon>Eukaryota</taxon>
        <taxon>Fungi</taxon>
        <taxon>Dikarya</taxon>
        <taxon>Ascomycota</taxon>
        <taxon>Pezizomycotina</taxon>
        <taxon>Eurotiomycetes</taxon>
        <taxon>Eurotiomycetidae</taxon>
        <taxon>Eurotiales</taxon>
        <taxon>Aspergillaceae</taxon>
        <taxon>Penicillium</taxon>
    </lineage>
</organism>
<comment type="caution">
    <text evidence="2">The sequence shown here is derived from an EMBL/GenBank/DDBJ whole genome shotgun (WGS) entry which is preliminary data.</text>
</comment>
<evidence type="ECO:0000313" key="3">
    <source>
        <dbReference type="Proteomes" id="UP001149165"/>
    </source>
</evidence>